<feature type="region of interest" description="Disordered" evidence="1">
    <location>
        <begin position="111"/>
        <end position="166"/>
    </location>
</feature>
<feature type="compositionally biased region" description="Polar residues" evidence="1">
    <location>
        <begin position="1637"/>
        <end position="1652"/>
    </location>
</feature>
<dbReference type="STRING" id="5643.A0A060S3C8"/>
<dbReference type="Pfam" id="PF18759">
    <property type="entry name" value="Plavaka"/>
    <property type="match status" value="1"/>
</dbReference>
<feature type="compositionally biased region" description="Polar residues" evidence="1">
    <location>
        <begin position="114"/>
        <end position="130"/>
    </location>
</feature>
<comment type="caution">
    <text evidence="2">The sequence shown here is derived from an EMBL/GenBank/DDBJ whole genome shotgun (WGS) entry which is preliminary data.</text>
</comment>
<dbReference type="Pfam" id="PF20414">
    <property type="entry name" value="DUF6698"/>
    <property type="match status" value="1"/>
</dbReference>
<reference evidence="2" key="1">
    <citation type="submission" date="2014-01" db="EMBL/GenBank/DDBJ databases">
        <title>The genome of the white-rot fungus Pycnoporus cinnabarinus: a basidiomycete model with a versatile arsenal for lignocellulosic biomass breakdown.</title>
        <authorList>
            <person name="Levasseur A."/>
            <person name="Lomascolo A."/>
            <person name="Ruiz-Duenas F.J."/>
            <person name="Uzan E."/>
            <person name="Piumi F."/>
            <person name="Kues U."/>
            <person name="Ram A.F.J."/>
            <person name="Murat C."/>
            <person name="Haon M."/>
            <person name="Benoit I."/>
            <person name="Arfi Y."/>
            <person name="Chevret D."/>
            <person name="Drula E."/>
            <person name="Kwon M.J."/>
            <person name="Gouret P."/>
            <person name="Lesage-Meessen L."/>
            <person name="Lombard V."/>
            <person name="Mariette J."/>
            <person name="Noirot C."/>
            <person name="Park J."/>
            <person name="Patyshakuliyeva A."/>
            <person name="Wieneger R.A.B."/>
            <person name="Wosten H.A.B."/>
            <person name="Martin F."/>
            <person name="Coutinho P.M."/>
            <person name="de Vries R."/>
            <person name="Martinez A.T."/>
            <person name="Klopp C."/>
            <person name="Pontarotti P."/>
            <person name="Henrissat B."/>
            <person name="Record E."/>
        </authorList>
    </citation>
    <scope>NUCLEOTIDE SEQUENCE [LARGE SCALE GENOMIC DNA]</scope>
    <source>
        <strain evidence="2">BRFM137</strain>
    </source>
</reference>
<sequence length="1652" mass="185714">MSSESESSSRAPVEPPPSSLADGLDTANHCFIFSTRRGRAVLGQVTHLDLIIHPNGGLRTCQTVKESSERTFTLLQDQQDGRASKRQRVKAITEHLGHEMPWTIPMGWSGGSVPAQTAKTPSNDHASYQRPSLAERASIPHEPNIDLHVPDIEPVAEPGSRVSRSGRKIRATWKVRDQLPEPESMLEENAALENIREADSADPGLRREGPARRVVLLVTERIRGMFNTFGLRRFYKRRPHRPPPVNLDINARYTPTANNVAQNKSARPLKDILDPFPNLSSFLFARHHMSSSSKSLEDRASLQALLTRPDFDTRDLVGVQFDKIDDKLAQEDNSLGDSALDPKDGWRESSITIGIPSGRKATAASRREEATTQRRLQRHQHVTDTPASEPIAGHHYTVHGFWHKSLCMEIRHTLSLDPSAKDFVFDPYVTERRVPGSAERVERVHGELYTSDAFVQEDLRLQNAPPEPGCELPRAIAALMFWSDATQVAQFGQAKVWPNYLYYGNQSKYERARPTAHAAHHVAYFPSLPDDVHDFIRHHTGKTPSPQLLAHCRRELFHGAWNCLLDEEFLHACEHGMIVDCMDGVRRRIYPRVFTYSADYPEKVLIATIRDKGRCPCPRCLVTFEDVPNVGEEEDDDARISQRRCPTDARHQAVETARGLIYSDGYVVNSDRVESILQPESLVPTENVFGKLKSLDYHQMLVVDLLHEYELGVWKSLFAHLIRILDSIDGQCVDRLNERFRQVPSFGRGTIRRFAHNVSEMKRMAARDFEDILQCIIPCIEGLVVTEHNQHILSLLYHTAYWHALAKMRMHTDASLDLLSHSTTVLGRSLRYFAEVTCMAFDTKESKAEYAARQRALARRKSVNSANSTALVGRRPRTFNLKIIKVHFLGDYVRCIKHFGTTDSYTTQIGEHEHRHIKACRKRTNFVRPDAQVVAMDVRAARMRRIGYALEERGIVDPGGDSAASTSALPDPASEDAGPLAARDHHSIAKEQRNAITLRQWQYENTGDVSITDFSRHLRAHLFARLRADRPSLVLIDSDHVVISQGCIYPHATLQVNFTTYDLQRDQDVIHVGTDKTAVMVLSCPPGSIEGATTPPWTYARILGIYHCNVTVRADNKVVSERLDFLWVRWLENADSPSCFGVHTSSLERLQYVPFCDTAWSDTFGFIDPATVIRGCHLIPAFHYGQSTSLLPPCVVRPHTGDWAYYYLNRFADRDMFVRHLGHSVGSLELQHPVPEHIVPSDYIYDIPTFDETSSDEVLDDPLIGNAEPEVDLEEHVNDEDLALEDIDELRSEPSTRHRESLHNSTSSLTPYVVDFPLRALSPKGAMLGIVGDLFRDFAQIISAGVSANPDTPLTALKCRHVPFVTLHDICVLMYSNGTVRGTDLNNVKIAIAGWRTFSPPIHLDGGAGKDLRGFNHDECGKLLCPAKWDWTKPEVCDGLRNNSSKYPLNPANLPNFLWEDEYVLDQSQMFKGFGRGPLLVLALRHSLLGPKAATAPSSLKIAARKPKAQIHRIRSITTGAIAYAAVLPVAPTKVHFGLSAQEAFNATGHGNKFNYEMFYQAVIQALEEYLLDRERMALLAWWNGQIFNAQYNLEADLEDNDAEEDGEPSVLALMREQARARREQEDLASGAEHSESAATNETDTRPPTASE</sequence>
<dbReference type="EMBL" id="CCBP010000024">
    <property type="protein sequence ID" value="CDO68696.1"/>
    <property type="molecule type" value="Genomic_DNA"/>
</dbReference>
<keyword evidence="3" id="KW-1185">Reference proteome</keyword>
<evidence type="ECO:0000313" key="2">
    <source>
        <dbReference type="EMBL" id="CDO68696.1"/>
    </source>
</evidence>
<dbReference type="HOGENOM" id="CLU_002498_8_0_1"/>
<dbReference type="InterPro" id="IPR046521">
    <property type="entry name" value="DUF6698"/>
</dbReference>
<feature type="compositionally biased region" description="Acidic residues" evidence="1">
    <location>
        <begin position="1599"/>
        <end position="1608"/>
    </location>
</feature>
<accession>A0A060S3C8</accession>
<organism evidence="2 3">
    <name type="scientific">Pycnoporus cinnabarinus</name>
    <name type="common">Cinnabar-red polypore</name>
    <name type="synonym">Trametes cinnabarina</name>
    <dbReference type="NCBI Taxonomy" id="5643"/>
    <lineage>
        <taxon>Eukaryota</taxon>
        <taxon>Fungi</taxon>
        <taxon>Dikarya</taxon>
        <taxon>Basidiomycota</taxon>
        <taxon>Agaricomycotina</taxon>
        <taxon>Agaricomycetes</taxon>
        <taxon>Polyporales</taxon>
        <taxon>Polyporaceae</taxon>
        <taxon>Trametes</taxon>
    </lineage>
</organism>
<proteinExistence type="predicted"/>
<dbReference type="Proteomes" id="UP000029665">
    <property type="component" value="Unassembled WGS sequence"/>
</dbReference>
<dbReference type="InterPro" id="IPR041078">
    <property type="entry name" value="Plavaka"/>
</dbReference>
<gene>
    <name evidence="2" type="ORF">BN946_scf184652.g23</name>
</gene>
<evidence type="ECO:0000313" key="3">
    <source>
        <dbReference type="Proteomes" id="UP000029665"/>
    </source>
</evidence>
<protein>
    <submittedName>
        <fullName evidence="2">Uncharacterized protein</fullName>
    </submittedName>
</protein>
<feature type="compositionally biased region" description="Low complexity" evidence="1">
    <location>
        <begin position="1"/>
        <end position="12"/>
    </location>
</feature>
<dbReference type="OMA" id="INARYTP"/>
<feature type="region of interest" description="Disordered" evidence="1">
    <location>
        <begin position="959"/>
        <end position="982"/>
    </location>
</feature>
<feature type="region of interest" description="Disordered" evidence="1">
    <location>
        <begin position="1599"/>
        <end position="1652"/>
    </location>
</feature>
<dbReference type="OrthoDB" id="2687259at2759"/>
<feature type="region of interest" description="Disordered" evidence="1">
    <location>
        <begin position="1"/>
        <end position="24"/>
    </location>
</feature>
<evidence type="ECO:0000256" key="1">
    <source>
        <dbReference type="SAM" id="MobiDB-lite"/>
    </source>
</evidence>
<name>A0A060S3C8_PYCCI</name>
<feature type="compositionally biased region" description="Basic and acidic residues" evidence="1">
    <location>
        <begin position="1617"/>
        <end position="1626"/>
    </location>
</feature>
<feature type="region of interest" description="Disordered" evidence="1">
    <location>
        <begin position="357"/>
        <end position="390"/>
    </location>
</feature>